<comment type="subunit">
    <text evidence="7">NDH-1 is composed of 13 different subunits. Subunits NuoB, CD, E, F, and G constitute the peripheral sector of the complex.</text>
</comment>
<evidence type="ECO:0000256" key="4">
    <source>
        <dbReference type="ARBA" id="ARBA00023027"/>
    </source>
</evidence>
<evidence type="ECO:0000256" key="3">
    <source>
        <dbReference type="ARBA" id="ARBA00022475"/>
    </source>
</evidence>
<dbReference type="HAMAP" id="MF_01358">
    <property type="entry name" value="NDH1_NuoD"/>
    <property type="match status" value="1"/>
</dbReference>
<keyword evidence="9" id="KW-0874">Quinone</keyword>
<dbReference type="InterPro" id="IPR001268">
    <property type="entry name" value="NADH_UbQ_OxRdtase_30kDa_su"/>
</dbReference>
<dbReference type="PANTHER" id="PTHR11993">
    <property type="entry name" value="NADH-UBIQUINONE OXIDOREDUCTASE 49 KDA SUBUNIT"/>
    <property type="match status" value="1"/>
</dbReference>
<dbReference type="PANTHER" id="PTHR11993:SF10">
    <property type="entry name" value="NADH DEHYDROGENASE [UBIQUINONE] IRON-SULFUR PROTEIN 2, MITOCHONDRIAL"/>
    <property type="match status" value="1"/>
</dbReference>
<comment type="similarity">
    <text evidence="9">Belongs to the complex I 49 kDa subunit family.</text>
</comment>
<dbReference type="InterPro" id="IPR037232">
    <property type="entry name" value="NADH_quin_OxRdtase_su_C/D-like"/>
</dbReference>
<dbReference type="EC" id="7.1.1.-" evidence="9"/>
<dbReference type="InterPro" id="IPR029014">
    <property type="entry name" value="NiFe-Hase_large"/>
</dbReference>
<reference evidence="12" key="1">
    <citation type="submission" date="2020-10" db="EMBL/GenBank/DDBJ databases">
        <authorList>
            <person name="Gilroy R."/>
        </authorList>
    </citation>
    <scope>NUCLEOTIDE SEQUENCE</scope>
    <source>
        <strain evidence="12">6919</strain>
    </source>
</reference>
<dbReference type="SUPFAM" id="SSF143243">
    <property type="entry name" value="Nqo5-like"/>
    <property type="match status" value="1"/>
</dbReference>
<dbReference type="GO" id="GO:0048038">
    <property type="term" value="F:quinone binding"/>
    <property type="evidence" value="ECO:0007669"/>
    <property type="project" value="UniProtKB-KW"/>
</dbReference>
<evidence type="ECO:0000256" key="5">
    <source>
        <dbReference type="ARBA" id="ARBA00023136"/>
    </source>
</evidence>
<dbReference type="GO" id="GO:0005886">
    <property type="term" value="C:plasma membrane"/>
    <property type="evidence" value="ECO:0007669"/>
    <property type="project" value="UniProtKB-SubCell"/>
</dbReference>
<comment type="function">
    <text evidence="9">NDH-1 shuttles electrons from NADH, via FMN and iron-sulfur (Fe-S) centers, to quinones in the respiratory chain. The immediate electron acceptor for the enzyme in this species is believed to be a menaquinone. Couples the redox reaction to proton translocation (for every two electrons transferred, four hydrogen ions are translocated across the cytoplasmic membrane), and thus conserves the redox energy in a proton gradient.</text>
</comment>
<proteinExistence type="inferred from homology"/>
<organism evidence="12 13">
    <name type="scientific">Candidatus Limisoma faecipullorum</name>
    <dbReference type="NCBI Taxonomy" id="2840854"/>
    <lineage>
        <taxon>Bacteria</taxon>
        <taxon>Pseudomonadati</taxon>
        <taxon>Bacteroidota</taxon>
        <taxon>Bacteroidia</taxon>
        <taxon>Bacteroidales</taxon>
        <taxon>Candidatus Limisoma</taxon>
    </lineage>
</organism>
<protein>
    <recommendedName>
        <fullName evidence="9">NADH-quinone oxidoreductase subunit D</fullName>
        <ecNumber evidence="9">7.1.1.-</ecNumber>
    </recommendedName>
    <alternativeName>
        <fullName evidence="9">NADH dehydrogenase I subunit D</fullName>
    </alternativeName>
    <alternativeName>
        <fullName evidence="9">NDH-1 subunit D</fullName>
    </alternativeName>
</protein>
<evidence type="ECO:0000256" key="8">
    <source>
        <dbReference type="ARBA" id="ARBA00047712"/>
    </source>
</evidence>
<feature type="domain" description="NADH-quinone oxidoreductase subunit D" evidence="11">
    <location>
        <begin position="293"/>
        <end position="538"/>
    </location>
</feature>
<comment type="caution">
    <text evidence="12">The sequence shown here is derived from an EMBL/GenBank/DDBJ whole genome shotgun (WGS) entry which is preliminary data.</text>
</comment>
<dbReference type="Proteomes" id="UP000823598">
    <property type="component" value="Unassembled WGS sequence"/>
</dbReference>
<dbReference type="GO" id="GO:0008137">
    <property type="term" value="F:NADH dehydrogenase (ubiquinone) activity"/>
    <property type="evidence" value="ECO:0007669"/>
    <property type="project" value="InterPro"/>
</dbReference>
<dbReference type="Pfam" id="PF00329">
    <property type="entry name" value="Complex1_30kDa"/>
    <property type="match status" value="1"/>
</dbReference>
<dbReference type="Pfam" id="PF00346">
    <property type="entry name" value="Complex1_49kDa"/>
    <property type="match status" value="1"/>
</dbReference>
<accession>A0A9D9NKF7</accession>
<evidence type="ECO:0000256" key="6">
    <source>
        <dbReference type="ARBA" id="ARBA00023268"/>
    </source>
</evidence>
<keyword evidence="3 9" id="KW-1003">Cell membrane</keyword>
<dbReference type="InterPro" id="IPR022885">
    <property type="entry name" value="NDH1_su_D/H"/>
</dbReference>
<comment type="similarity">
    <text evidence="2">In the C-terminal section; belongs to the complex I 49 kDa subunit family.</text>
</comment>
<dbReference type="SUPFAM" id="SSF56762">
    <property type="entry name" value="HydB/Nqo4-like"/>
    <property type="match status" value="1"/>
</dbReference>
<keyword evidence="9" id="KW-1278">Translocase</keyword>
<sequence length="538" mass="61372">MADIKEIIAKVCPDAVFEENEKPFAVVPDKDWHKVAEALKQSGYDWLNAVVGEDWGDELGCIYYLTAADGSEVSVKVATADRENPMIHSVSDLWDCARLEEREVFDFFGIKFINHPDMRRLFLRNDWVGYPLRKDYDENPEINPVRLYHEQPDDVTVSYKEQADGTVKKEDVQIFSPEEFVVNIGPQHPATHGVLRFRTSLNGEEIKKIDLVCGYIHRGIEKLSEKLTYPQCIHFFDRQDYFSALMNEHCFCMCVEKALGIEVPRRAQVIRVMMDELSRIASHLLFFGTYCMDLGATTALFYGIRERETILDILEETCGARMSFNYDVIGGVREDLHPDFVQRVKDFIAIMPSRLKEYHTLVTGNVIFQNRLKGVGMLSREDAISYGVAGPSGRASGWACDVRKLKPYSIYKELDFEEVVMDGCDSFSRYLVRMKEIEQSLKILEQLVDNIPEGEYCAKVPKIIKLPAGHWFQEVEACRGVFGVYIDSKGDKTPYRLKINGTCLRLAGVVDHITRGTKIADLITIGGSMDYVVPDIDR</sequence>
<dbReference type="GO" id="GO:0050136">
    <property type="term" value="F:NADH dehydrogenase (quinone) (non-electrogenic) activity"/>
    <property type="evidence" value="ECO:0007669"/>
    <property type="project" value="UniProtKB-UniRule"/>
</dbReference>
<name>A0A9D9NKF7_9BACT</name>
<dbReference type="InterPro" id="IPR001135">
    <property type="entry name" value="NADH_Q_OxRdtase_suD"/>
</dbReference>
<keyword evidence="9" id="KW-0813">Transport</keyword>
<evidence type="ECO:0000256" key="1">
    <source>
        <dbReference type="ARBA" id="ARBA00004417"/>
    </source>
</evidence>
<evidence type="ECO:0000313" key="12">
    <source>
        <dbReference type="EMBL" id="MBO8476776.1"/>
    </source>
</evidence>
<dbReference type="AlphaFoldDB" id="A0A9D9NKF7"/>
<evidence type="ECO:0000256" key="7">
    <source>
        <dbReference type="ARBA" id="ARBA00038617"/>
    </source>
</evidence>
<evidence type="ECO:0000256" key="9">
    <source>
        <dbReference type="HAMAP-Rule" id="MF_01358"/>
    </source>
</evidence>
<evidence type="ECO:0000259" key="11">
    <source>
        <dbReference type="Pfam" id="PF00346"/>
    </source>
</evidence>
<evidence type="ECO:0000259" key="10">
    <source>
        <dbReference type="Pfam" id="PF00329"/>
    </source>
</evidence>
<comment type="subunit">
    <text evidence="9">NDH-1 is composed of 14 different subunits. Subunits NuoB, C, D, E, F, and G constitute the peripheral sector of the complex.</text>
</comment>
<dbReference type="NCBIfam" id="NF004739">
    <property type="entry name" value="PRK06075.1"/>
    <property type="match status" value="1"/>
</dbReference>
<gene>
    <name evidence="9" type="primary">nuoD</name>
    <name evidence="12" type="ORF">IAB88_07260</name>
</gene>
<keyword evidence="6" id="KW-0511">Multifunctional enzyme</keyword>
<feature type="domain" description="NADH:ubiquinone oxidoreductase 30kDa subunit" evidence="10">
    <location>
        <begin position="26"/>
        <end position="138"/>
    </location>
</feature>
<keyword evidence="5 9" id="KW-0472">Membrane</keyword>
<dbReference type="Gene3D" id="1.10.645.10">
    <property type="entry name" value="Cytochrome-c3 Hydrogenase, chain B"/>
    <property type="match status" value="1"/>
</dbReference>
<dbReference type="Gene3D" id="3.30.460.80">
    <property type="entry name" value="NADH:ubiquinone oxidoreductase, 30kDa subunit"/>
    <property type="match status" value="1"/>
</dbReference>
<evidence type="ECO:0000313" key="13">
    <source>
        <dbReference type="Proteomes" id="UP000823598"/>
    </source>
</evidence>
<dbReference type="GO" id="GO:0051287">
    <property type="term" value="F:NAD binding"/>
    <property type="evidence" value="ECO:0007669"/>
    <property type="project" value="InterPro"/>
</dbReference>
<keyword evidence="12" id="KW-0560">Oxidoreductase</keyword>
<reference evidence="12" key="2">
    <citation type="journal article" date="2021" name="PeerJ">
        <title>Extensive microbial diversity within the chicken gut microbiome revealed by metagenomics and culture.</title>
        <authorList>
            <person name="Gilroy R."/>
            <person name="Ravi A."/>
            <person name="Getino M."/>
            <person name="Pursley I."/>
            <person name="Horton D.L."/>
            <person name="Alikhan N.F."/>
            <person name="Baker D."/>
            <person name="Gharbi K."/>
            <person name="Hall N."/>
            <person name="Watson M."/>
            <person name="Adriaenssens E.M."/>
            <person name="Foster-Nyarko E."/>
            <person name="Jarju S."/>
            <person name="Secka A."/>
            <person name="Antonio M."/>
            <person name="Oren A."/>
            <person name="Chaudhuri R.R."/>
            <person name="La Ragione R."/>
            <person name="Hildebrand F."/>
            <person name="Pallen M.J."/>
        </authorList>
    </citation>
    <scope>NUCLEOTIDE SEQUENCE</scope>
    <source>
        <strain evidence="12">6919</strain>
    </source>
</reference>
<keyword evidence="4 9" id="KW-0520">NAD</keyword>
<comment type="subcellular location">
    <subcellularLocation>
        <location evidence="1">Cell inner membrane</location>
        <topology evidence="1">Peripheral membrane protein</topology>
    </subcellularLocation>
    <subcellularLocation>
        <location evidence="9">Cell membrane</location>
        <topology evidence="9">Peripheral membrane protein</topology>
        <orientation evidence="9">Cytoplasmic side</orientation>
    </subcellularLocation>
</comment>
<evidence type="ECO:0000256" key="2">
    <source>
        <dbReference type="ARBA" id="ARBA00010019"/>
    </source>
</evidence>
<comment type="catalytic activity">
    <reaction evidence="8 9">
        <text>a quinone + NADH + 5 H(+)(in) = a quinol + NAD(+) + 4 H(+)(out)</text>
        <dbReference type="Rhea" id="RHEA:57888"/>
        <dbReference type="ChEBI" id="CHEBI:15378"/>
        <dbReference type="ChEBI" id="CHEBI:24646"/>
        <dbReference type="ChEBI" id="CHEBI:57540"/>
        <dbReference type="ChEBI" id="CHEBI:57945"/>
        <dbReference type="ChEBI" id="CHEBI:132124"/>
    </reaction>
</comment>
<dbReference type="EMBL" id="JADIMC010000083">
    <property type="protein sequence ID" value="MBO8476776.1"/>
    <property type="molecule type" value="Genomic_DNA"/>
</dbReference>